<organism evidence="4 5">
    <name type="scientific">Musa balbisiana</name>
    <name type="common">Banana</name>
    <dbReference type="NCBI Taxonomy" id="52838"/>
    <lineage>
        <taxon>Eukaryota</taxon>
        <taxon>Viridiplantae</taxon>
        <taxon>Streptophyta</taxon>
        <taxon>Embryophyta</taxon>
        <taxon>Tracheophyta</taxon>
        <taxon>Spermatophyta</taxon>
        <taxon>Magnoliopsida</taxon>
        <taxon>Liliopsida</taxon>
        <taxon>Zingiberales</taxon>
        <taxon>Musaceae</taxon>
        <taxon>Musa</taxon>
    </lineage>
</organism>
<dbReference type="GO" id="GO:0008017">
    <property type="term" value="F:microtubule binding"/>
    <property type="evidence" value="ECO:0007669"/>
    <property type="project" value="InterPro"/>
</dbReference>
<protein>
    <recommendedName>
        <fullName evidence="3">TORTIFOLIA1/SINE1-2 N-terminal domain-containing protein</fullName>
    </recommendedName>
</protein>
<feature type="domain" description="TORTIFOLIA1/SINE1-2 N-terminal" evidence="3">
    <location>
        <begin position="102"/>
        <end position="350"/>
    </location>
</feature>
<evidence type="ECO:0000259" key="3">
    <source>
        <dbReference type="Pfam" id="PF24714"/>
    </source>
</evidence>
<dbReference type="Pfam" id="PF24714">
    <property type="entry name" value="TOR1L1_N"/>
    <property type="match status" value="1"/>
</dbReference>
<feature type="compositionally biased region" description="Basic and acidic residues" evidence="1">
    <location>
        <begin position="51"/>
        <end position="62"/>
    </location>
</feature>
<reference evidence="4 5" key="1">
    <citation type="journal article" date="2019" name="Nat. Plants">
        <title>Genome sequencing of Musa balbisiana reveals subgenome evolution and function divergence in polyploid bananas.</title>
        <authorList>
            <person name="Yao X."/>
        </authorList>
    </citation>
    <scope>NUCLEOTIDE SEQUENCE [LARGE SCALE GENOMIC DNA]</scope>
    <source>
        <strain evidence="5">cv. DH-PKW</strain>
        <tissue evidence="4">Leaves</tissue>
    </source>
</reference>
<dbReference type="PANTHER" id="PTHR31355:SF4">
    <property type="entry name" value="TOG DOMAIN-CONTAINING PROTEIN"/>
    <property type="match status" value="1"/>
</dbReference>
<keyword evidence="5" id="KW-1185">Reference proteome</keyword>
<feature type="region of interest" description="Disordered" evidence="1">
    <location>
        <begin position="45"/>
        <end position="71"/>
    </location>
</feature>
<dbReference type="InterPro" id="IPR057600">
    <property type="entry name" value="TORTIFOLIA1/SINE1-2_N"/>
</dbReference>
<dbReference type="PANTHER" id="PTHR31355">
    <property type="entry name" value="MICROTUBULE-ASSOCIATED PROTEIN TORTIFOLIA1"/>
    <property type="match status" value="1"/>
</dbReference>
<proteinExistence type="predicted"/>
<feature type="region of interest" description="Disordered" evidence="1">
    <location>
        <begin position="458"/>
        <end position="496"/>
    </location>
</feature>
<dbReference type="InterPro" id="IPR011989">
    <property type="entry name" value="ARM-like"/>
</dbReference>
<evidence type="ECO:0000256" key="1">
    <source>
        <dbReference type="SAM" id="MobiDB-lite"/>
    </source>
</evidence>
<comment type="caution">
    <text evidence="4">The sequence shown here is derived from an EMBL/GenBank/DDBJ whole genome shotgun (WGS) entry which is preliminary data.</text>
</comment>
<keyword evidence="2" id="KW-1133">Transmembrane helix</keyword>
<dbReference type="Proteomes" id="UP000317650">
    <property type="component" value="Chromosome 1"/>
</dbReference>
<gene>
    <name evidence="4" type="ORF">C4D60_Mb01t06270</name>
</gene>
<name>A0A4V4H760_MUSBA</name>
<sequence>MAFFHGHHHAICTPRNITYAKEDYSAEHHDSIAVTSKAPYPPLLLPPVDLGTRRSEEKEREPNLPTFEASDPRFMGRSLSPMLRQELANLDKDADSRRSAMTALKSYAKDLDSKHIPSGERTISLYEVLARVHGRNIVPQIDNIMSTIMRTLSSSGGSSALHQACSRVVPAIARHGIDPSTPDDEKTRIVRSLCKPLSDALMGSHVSAAAGAALCLKALVESGNWTSAPGEMVNEVCLRIAVALEEKATQTSAHMSLAMALAKHNGLVAEAYSRSLVRSGLQILAAGAAASNSQKRLSAIQMINFLMKCVDPRSISSEVFKIVDVMEKCQADDKMPLVRSAASEALQTAKALSTQRGSELETGYSPVVNSNFRRRNQRSPRHAREHLGSVCSPESHTVDSSIKNDVFADSPVSVGQSSCCIESSRHANRRLWSRDACSVDVSLKDGLFLKRMDFEQISEGKPSDSDEERPEAFSGFAPANDTEVAGDTTPSPQRPISQLKFDDFKIYTTPRKLIRSLQNLTEPDTENTKNQSIALPVSQSSHEVEWKPKRAFDKDRQPQNLNSEAEQRCFEDVEWLGKMNHHKDAEPAQDGTESVSSTGDVPESSICKVLDGADYEDKNSVVVKSRNRIGYTTASLGLIWGAFMVLLATIFSSMWTDNDELVFDMVPT</sequence>
<dbReference type="GO" id="GO:0005874">
    <property type="term" value="C:microtubule"/>
    <property type="evidence" value="ECO:0007669"/>
    <property type="project" value="InterPro"/>
</dbReference>
<dbReference type="SUPFAM" id="SSF48371">
    <property type="entry name" value="ARM repeat"/>
    <property type="match status" value="1"/>
</dbReference>
<dbReference type="EMBL" id="PYDT01000004">
    <property type="protein sequence ID" value="THU62546.1"/>
    <property type="molecule type" value="Genomic_DNA"/>
</dbReference>
<dbReference type="Gene3D" id="1.25.10.10">
    <property type="entry name" value="Leucine-rich Repeat Variant"/>
    <property type="match status" value="1"/>
</dbReference>
<evidence type="ECO:0000256" key="2">
    <source>
        <dbReference type="SAM" id="Phobius"/>
    </source>
</evidence>
<accession>A0A4V4H760</accession>
<feature type="region of interest" description="Disordered" evidence="1">
    <location>
        <begin position="375"/>
        <end position="396"/>
    </location>
</feature>
<evidence type="ECO:0000313" key="4">
    <source>
        <dbReference type="EMBL" id="THU62546.1"/>
    </source>
</evidence>
<keyword evidence="2" id="KW-0812">Transmembrane</keyword>
<dbReference type="InterPro" id="IPR016024">
    <property type="entry name" value="ARM-type_fold"/>
</dbReference>
<feature type="compositionally biased region" description="Basic residues" evidence="1">
    <location>
        <begin position="375"/>
        <end position="384"/>
    </location>
</feature>
<dbReference type="InterPro" id="IPR033337">
    <property type="entry name" value="TORTIFOLIA1/SINE1-2"/>
</dbReference>
<feature type="transmembrane region" description="Helical" evidence="2">
    <location>
        <begin position="634"/>
        <end position="655"/>
    </location>
</feature>
<dbReference type="AlphaFoldDB" id="A0A4V4H760"/>
<keyword evidence="2" id="KW-0472">Membrane</keyword>
<evidence type="ECO:0000313" key="5">
    <source>
        <dbReference type="Proteomes" id="UP000317650"/>
    </source>
</evidence>